<evidence type="ECO:0000313" key="1">
    <source>
        <dbReference type="EMBL" id="KAJ8127786.1"/>
    </source>
</evidence>
<organism evidence="1 2">
    <name type="scientific">Lasiodiplodia mahajangana</name>
    <dbReference type="NCBI Taxonomy" id="1108764"/>
    <lineage>
        <taxon>Eukaryota</taxon>
        <taxon>Fungi</taxon>
        <taxon>Dikarya</taxon>
        <taxon>Ascomycota</taxon>
        <taxon>Pezizomycotina</taxon>
        <taxon>Dothideomycetes</taxon>
        <taxon>Dothideomycetes incertae sedis</taxon>
        <taxon>Botryosphaeriales</taxon>
        <taxon>Botryosphaeriaceae</taxon>
        <taxon>Lasiodiplodia</taxon>
    </lineage>
</organism>
<comment type="caution">
    <text evidence="1">The sequence shown here is derived from an EMBL/GenBank/DDBJ whole genome shotgun (WGS) entry which is preliminary data.</text>
</comment>
<reference evidence="1" key="1">
    <citation type="submission" date="2022-12" db="EMBL/GenBank/DDBJ databases">
        <title>Genome Sequence of Lasiodiplodia mahajangana.</title>
        <authorList>
            <person name="Buettner E."/>
        </authorList>
    </citation>
    <scope>NUCLEOTIDE SEQUENCE</scope>
    <source>
        <strain evidence="1">VT137</strain>
    </source>
</reference>
<gene>
    <name evidence="1" type="ORF">O1611_g5851</name>
</gene>
<keyword evidence="2" id="KW-1185">Reference proteome</keyword>
<dbReference type="EMBL" id="JAPUUL010001300">
    <property type="protein sequence ID" value="KAJ8127786.1"/>
    <property type="molecule type" value="Genomic_DNA"/>
</dbReference>
<dbReference type="Proteomes" id="UP001153332">
    <property type="component" value="Unassembled WGS sequence"/>
</dbReference>
<protein>
    <submittedName>
        <fullName evidence="1">Uncharacterized protein</fullName>
    </submittedName>
</protein>
<evidence type="ECO:0000313" key="2">
    <source>
        <dbReference type="Proteomes" id="UP001153332"/>
    </source>
</evidence>
<name>A0ACC2JK26_9PEZI</name>
<sequence>MPLQVGSVPRDAKITTPSSMTGRWSSEPVYQHTYTTPVMSSSIPRPSESHITQDSQSPGEGNHLTPTAKRQKTDHQAQSTMAETNLPNQSSSPILETLQLEHIPETHSVHIAFFRDVENAAFLHSQLLARNPDFEYALIDASVVTSRLQVLSAAFRAITVQVAGTMRTPNVHSEMVYSLSPTSNITESYRRYGITPTSRDLVIIKVLVTLPAPSSATELDTSAKHPLTAQDVEEHLRTHVQGRPVSFTDETLAESTDWARVRKYYKLNGVSWLDAIKDPAAKTREMNMLIMGGMALRGV</sequence>
<proteinExistence type="predicted"/>
<accession>A0ACC2JK26</accession>